<dbReference type="GO" id="GO:0016788">
    <property type="term" value="F:hydrolase activity, acting on ester bonds"/>
    <property type="evidence" value="ECO:0007669"/>
    <property type="project" value="UniProtKB-ARBA"/>
</dbReference>
<dbReference type="Gene3D" id="3.40.50.1110">
    <property type="entry name" value="SGNH hydrolase"/>
    <property type="match status" value="1"/>
</dbReference>
<protein>
    <submittedName>
        <fullName evidence="2">SGNH/GDSL hydrolase family protein</fullName>
    </submittedName>
</protein>
<dbReference type="InterPro" id="IPR036514">
    <property type="entry name" value="SGNH_hydro_sf"/>
</dbReference>
<sequence length="324" mass="36000">MTLSNRQIKSAITGAVRTVESNNGICAKRFTEKQEAVFALRHPNFPEDFFDGYFERNCATGAGITLDFVTDSADVTFCIAENSPINGSETSCFEIYVNGTKRTGADKPGEYTVSLRGESRVTLYYPYFARLVISGITLCDGSSFRPVRQTKSWLALGDSITHGINSSFPSETYPMRISRKYGVSVLNQGNSGYVCDARIIDPDIGFVPDVVTTAYGINDLGRKPHEQNRADLAEYLKTLKDAFPHSRLYVISPIYAAFLDSEERAGDREWLYGTFAEVTAEVGLPLIDGRKLVPNNEKYLFDGVHPNDAGFSYYASRLGRLLFK</sequence>
<name>A0AAE3FIU3_9BACT</name>
<dbReference type="InterPro" id="IPR013830">
    <property type="entry name" value="SGNH_hydro"/>
</dbReference>
<evidence type="ECO:0000313" key="3">
    <source>
        <dbReference type="Proteomes" id="UP001139365"/>
    </source>
</evidence>
<dbReference type="AlphaFoldDB" id="A0AAE3FIU3"/>
<evidence type="ECO:0000313" key="2">
    <source>
        <dbReference type="EMBL" id="MCI5755303.1"/>
    </source>
</evidence>
<dbReference type="SUPFAM" id="SSF52266">
    <property type="entry name" value="SGNH hydrolase"/>
    <property type="match status" value="1"/>
</dbReference>
<reference evidence="2 3" key="1">
    <citation type="submission" date="2022-03" db="EMBL/GenBank/DDBJ databases">
        <title>Metagenome-assembled genomes from swine fecal metagenomes.</title>
        <authorList>
            <person name="Holman D.B."/>
            <person name="Kommadath A."/>
        </authorList>
    </citation>
    <scope>NUCLEOTIDE SEQUENCE [LARGE SCALE GENOMIC DNA]</scope>
    <source>
        <strain evidence="2">SUG147</strain>
    </source>
</reference>
<accession>A0AAE3FIU3</accession>
<dbReference type="PANTHER" id="PTHR30383">
    <property type="entry name" value="THIOESTERASE 1/PROTEASE 1/LYSOPHOSPHOLIPASE L1"/>
    <property type="match status" value="1"/>
</dbReference>
<dbReference type="EMBL" id="JALEMU010000053">
    <property type="protein sequence ID" value="MCI5755303.1"/>
    <property type="molecule type" value="Genomic_DNA"/>
</dbReference>
<gene>
    <name evidence="2" type="ORF">MR241_03290</name>
</gene>
<evidence type="ECO:0000259" key="1">
    <source>
        <dbReference type="Pfam" id="PF13472"/>
    </source>
</evidence>
<comment type="caution">
    <text evidence="2">The sequence shown here is derived from an EMBL/GenBank/DDBJ whole genome shotgun (WGS) entry which is preliminary data.</text>
</comment>
<dbReference type="Pfam" id="PF13472">
    <property type="entry name" value="Lipase_GDSL_2"/>
    <property type="match status" value="1"/>
</dbReference>
<organism evidence="2 3">
    <name type="scientific">Candidatus Colimorpha enterica</name>
    <dbReference type="NCBI Taxonomy" id="3083063"/>
    <lineage>
        <taxon>Bacteria</taxon>
        <taxon>Pseudomonadati</taxon>
        <taxon>Bacteroidota</taxon>
        <taxon>Bacteroidia</taxon>
        <taxon>Bacteroidales</taxon>
        <taxon>Candidatus Colimorpha</taxon>
    </lineage>
</organism>
<dbReference type="Gene3D" id="2.60.120.260">
    <property type="entry name" value="Galactose-binding domain-like"/>
    <property type="match status" value="1"/>
</dbReference>
<proteinExistence type="predicted"/>
<dbReference type="InterPro" id="IPR051532">
    <property type="entry name" value="Ester_Hydrolysis_Enzymes"/>
</dbReference>
<keyword evidence="2" id="KW-0378">Hydrolase</keyword>
<feature type="domain" description="SGNH hydrolase-type esterase" evidence="1">
    <location>
        <begin position="155"/>
        <end position="310"/>
    </location>
</feature>
<dbReference type="Proteomes" id="UP001139365">
    <property type="component" value="Unassembled WGS sequence"/>
</dbReference>